<dbReference type="RefSeq" id="WP_191748631.1">
    <property type="nucleotide sequence ID" value="NZ_JACSQZ010000008.1"/>
</dbReference>
<protein>
    <recommendedName>
        <fullName evidence="3">Phage major tail protein, phi13 family</fullName>
    </recommendedName>
</protein>
<name>A0ABR8Q1D1_9CLOT</name>
<evidence type="ECO:0008006" key="3">
    <source>
        <dbReference type="Google" id="ProtNLM"/>
    </source>
</evidence>
<evidence type="ECO:0000313" key="2">
    <source>
        <dbReference type="Proteomes" id="UP000640335"/>
    </source>
</evidence>
<keyword evidence="2" id="KW-1185">Reference proteome</keyword>
<reference evidence="1 2" key="1">
    <citation type="submission" date="2020-08" db="EMBL/GenBank/DDBJ databases">
        <title>A Genomic Blueprint of the Chicken Gut Microbiome.</title>
        <authorList>
            <person name="Gilroy R."/>
            <person name="Ravi A."/>
            <person name="Getino M."/>
            <person name="Pursley I."/>
            <person name="Horton D.L."/>
            <person name="Alikhan N.-F."/>
            <person name="Baker D."/>
            <person name="Gharbi K."/>
            <person name="Hall N."/>
            <person name="Watson M."/>
            <person name="Adriaenssens E.M."/>
            <person name="Foster-Nyarko E."/>
            <person name="Jarju S."/>
            <person name="Secka A."/>
            <person name="Antonio M."/>
            <person name="Oren A."/>
            <person name="Chaudhuri R."/>
            <person name="La Ragione R.M."/>
            <person name="Hildebrand F."/>
            <person name="Pallen M.J."/>
        </authorList>
    </citation>
    <scope>NUCLEOTIDE SEQUENCE [LARGE SCALE GENOMIC DNA]</scope>
    <source>
        <strain evidence="1 2">Sa3CUN1</strain>
    </source>
</reference>
<organism evidence="1 2">
    <name type="scientific">Clostridium gallinarum</name>
    <dbReference type="NCBI Taxonomy" id="2762246"/>
    <lineage>
        <taxon>Bacteria</taxon>
        <taxon>Bacillati</taxon>
        <taxon>Bacillota</taxon>
        <taxon>Clostridia</taxon>
        <taxon>Eubacteriales</taxon>
        <taxon>Clostridiaceae</taxon>
        <taxon>Clostridium</taxon>
    </lineage>
</organism>
<dbReference type="EMBL" id="JACSQZ010000008">
    <property type="protein sequence ID" value="MBD7914212.1"/>
    <property type="molecule type" value="Genomic_DNA"/>
</dbReference>
<dbReference type="Proteomes" id="UP000640335">
    <property type="component" value="Unassembled WGS sequence"/>
</dbReference>
<gene>
    <name evidence="1" type="ORF">H9660_03545</name>
</gene>
<proteinExistence type="predicted"/>
<sequence length="196" mass="21925">MARETGVKNLTAFKMDEGNTYGTAIPMKNCVSLKTTNSYKDISYESDCTIEHSSAKLDYADVEVVMSSAMGYKLLADLTGMQYKNGKASTIVETVFPQFALAYSIVLDDGTERRRVLYNCNLKKDEQSNETDSEGETWTLSGKALPVEIDGVLYVDTILDQKEIEAIEDLEEKTKYQKEFKEFFSKVVMPGEPIAA</sequence>
<evidence type="ECO:0000313" key="1">
    <source>
        <dbReference type="EMBL" id="MBD7914212.1"/>
    </source>
</evidence>
<accession>A0ABR8Q1D1</accession>
<comment type="caution">
    <text evidence="1">The sequence shown here is derived from an EMBL/GenBank/DDBJ whole genome shotgun (WGS) entry which is preliminary data.</text>
</comment>